<feature type="domain" description="F-box" evidence="1">
    <location>
        <begin position="8"/>
        <end position="46"/>
    </location>
</feature>
<protein>
    <recommendedName>
        <fullName evidence="1">F-box domain-containing protein</fullName>
    </recommendedName>
</protein>
<evidence type="ECO:0000313" key="3">
    <source>
        <dbReference type="Proteomes" id="UP000559256"/>
    </source>
</evidence>
<evidence type="ECO:0000313" key="2">
    <source>
        <dbReference type="EMBL" id="KAF5361611.1"/>
    </source>
</evidence>
<evidence type="ECO:0000259" key="1">
    <source>
        <dbReference type="Pfam" id="PF12937"/>
    </source>
</evidence>
<sequence>MHSALQIPEILDQIISHLEKDDQKRCTPVCQLWSEVALDHIWRRIVYYSNLKKLSSAAKEINTERPASHTSNSPLTVKALNRLKLKYYARIRTLDLGYSGSWVVLRELMSNSGLTSTLFPNLQCLDCQDQIFDEEFSILILHSGIKSFSVWCSDGLSDILHLTQTIQTRMPNLTSLSIFLHPHQEYAGPLATLLENLTSLEHAEIPPFKDISPILWSLSRARKVQKLGVYMRYGRRVSRAAVDDTWSEEDGPSLEELTVPVVKCETIIPLLLRLHLLRVLELFVAQSSDRKCLFDALSHCPVLTKLSLTFTWEPRRLEFDDLHGILACRNLAEISLRSRFNLSDSDLAQMALAWPWLQQLKLECLGQNGPDHTSLWAVFAFTRLCPHLAYLKLSIDTAPLDTPPFIASSLPTQAEIAQAAALETLDFGYDPMRLGYDDEFVLAELLGKILPPRCSLLWEFSSDYDEDRLEDQLEDDRAQINRWLAVEKLFPRFAELYLKINQLKKRLAVSQGG</sequence>
<accession>A0A8H5LLG3</accession>
<comment type="caution">
    <text evidence="2">The sequence shown here is derived from an EMBL/GenBank/DDBJ whole genome shotgun (WGS) entry which is preliminary data.</text>
</comment>
<dbReference type="AlphaFoldDB" id="A0A8H5LLG3"/>
<dbReference type="InterPro" id="IPR036047">
    <property type="entry name" value="F-box-like_dom_sf"/>
</dbReference>
<dbReference type="EMBL" id="JAACJM010000039">
    <property type="protein sequence ID" value="KAF5361611.1"/>
    <property type="molecule type" value="Genomic_DNA"/>
</dbReference>
<gene>
    <name evidence="2" type="ORF">D9758_007350</name>
</gene>
<keyword evidence="3" id="KW-1185">Reference proteome</keyword>
<dbReference type="Proteomes" id="UP000559256">
    <property type="component" value="Unassembled WGS sequence"/>
</dbReference>
<dbReference type="OrthoDB" id="3543113at2759"/>
<dbReference type="InterPro" id="IPR032675">
    <property type="entry name" value="LRR_dom_sf"/>
</dbReference>
<reference evidence="2 3" key="1">
    <citation type="journal article" date="2020" name="ISME J.">
        <title>Uncovering the hidden diversity of litter-decomposition mechanisms in mushroom-forming fungi.</title>
        <authorList>
            <person name="Floudas D."/>
            <person name="Bentzer J."/>
            <person name="Ahren D."/>
            <person name="Johansson T."/>
            <person name="Persson P."/>
            <person name="Tunlid A."/>
        </authorList>
    </citation>
    <scope>NUCLEOTIDE SEQUENCE [LARGE SCALE GENOMIC DNA]</scope>
    <source>
        <strain evidence="2 3">CBS 291.85</strain>
    </source>
</reference>
<name>A0A8H5LLG3_9AGAR</name>
<dbReference type="Gene3D" id="3.80.10.10">
    <property type="entry name" value="Ribonuclease Inhibitor"/>
    <property type="match status" value="1"/>
</dbReference>
<organism evidence="2 3">
    <name type="scientific">Tetrapyrgos nigripes</name>
    <dbReference type="NCBI Taxonomy" id="182062"/>
    <lineage>
        <taxon>Eukaryota</taxon>
        <taxon>Fungi</taxon>
        <taxon>Dikarya</taxon>
        <taxon>Basidiomycota</taxon>
        <taxon>Agaricomycotina</taxon>
        <taxon>Agaricomycetes</taxon>
        <taxon>Agaricomycetidae</taxon>
        <taxon>Agaricales</taxon>
        <taxon>Marasmiineae</taxon>
        <taxon>Marasmiaceae</taxon>
        <taxon>Tetrapyrgos</taxon>
    </lineage>
</organism>
<dbReference type="InterPro" id="IPR001810">
    <property type="entry name" value="F-box_dom"/>
</dbReference>
<dbReference type="SUPFAM" id="SSF52047">
    <property type="entry name" value="RNI-like"/>
    <property type="match status" value="1"/>
</dbReference>
<dbReference type="Pfam" id="PF12937">
    <property type="entry name" value="F-box-like"/>
    <property type="match status" value="1"/>
</dbReference>
<proteinExistence type="predicted"/>
<dbReference type="SUPFAM" id="SSF81383">
    <property type="entry name" value="F-box domain"/>
    <property type="match status" value="1"/>
</dbReference>